<keyword evidence="11" id="KW-1185">Reference proteome</keyword>
<evidence type="ECO:0000256" key="1">
    <source>
        <dbReference type="ARBA" id="ARBA00004635"/>
    </source>
</evidence>
<evidence type="ECO:0000313" key="11">
    <source>
        <dbReference type="Proteomes" id="UP000623681"/>
    </source>
</evidence>
<evidence type="ECO:0000313" key="10">
    <source>
        <dbReference type="EMBL" id="MBL4933484.1"/>
    </source>
</evidence>
<evidence type="ECO:0000259" key="9">
    <source>
        <dbReference type="Pfam" id="PF25198"/>
    </source>
</evidence>
<evidence type="ECO:0000256" key="2">
    <source>
        <dbReference type="ARBA" id="ARBA00007886"/>
    </source>
</evidence>
<evidence type="ECO:0000256" key="7">
    <source>
        <dbReference type="ARBA" id="ARBA00023288"/>
    </source>
</evidence>
<dbReference type="Proteomes" id="UP000623681">
    <property type="component" value="Unassembled WGS sequence"/>
</dbReference>
<dbReference type="GO" id="GO:0009847">
    <property type="term" value="P:spore germination"/>
    <property type="evidence" value="ECO:0007669"/>
    <property type="project" value="InterPro"/>
</dbReference>
<feature type="domain" description="Spore germination GerAC-like C-terminal" evidence="8">
    <location>
        <begin position="210"/>
        <end position="370"/>
    </location>
</feature>
<proteinExistence type="inferred from homology"/>
<organism evidence="10 11">
    <name type="scientific">Clostridium paridis</name>
    <dbReference type="NCBI Taxonomy" id="2803863"/>
    <lineage>
        <taxon>Bacteria</taxon>
        <taxon>Bacillati</taxon>
        <taxon>Bacillota</taxon>
        <taxon>Clostridia</taxon>
        <taxon>Eubacteriales</taxon>
        <taxon>Clostridiaceae</taxon>
        <taxon>Clostridium</taxon>
    </lineage>
</organism>
<comment type="similarity">
    <text evidence="2">Belongs to the GerABKC lipoprotein family.</text>
</comment>
<gene>
    <name evidence="10" type="ORF">JK634_16960</name>
</gene>
<comment type="caution">
    <text evidence="10">The sequence shown here is derived from an EMBL/GenBank/DDBJ whole genome shotgun (WGS) entry which is preliminary data.</text>
</comment>
<evidence type="ECO:0000256" key="5">
    <source>
        <dbReference type="ARBA" id="ARBA00023136"/>
    </source>
</evidence>
<dbReference type="InterPro" id="IPR038501">
    <property type="entry name" value="Spore_GerAC_C_sf"/>
</dbReference>
<dbReference type="AlphaFoldDB" id="A0A937FHI5"/>
<dbReference type="PANTHER" id="PTHR35789:SF1">
    <property type="entry name" value="SPORE GERMINATION PROTEIN B3"/>
    <property type="match status" value="1"/>
</dbReference>
<dbReference type="GO" id="GO:0016020">
    <property type="term" value="C:membrane"/>
    <property type="evidence" value="ECO:0007669"/>
    <property type="project" value="UniProtKB-SubCell"/>
</dbReference>
<evidence type="ECO:0000256" key="4">
    <source>
        <dbReference type="ARBA" id="ARBA00022729"/>
    </source>
</evidence>
<reference evidence="10" key="1">
    <citation type="submission" date="2021-01" db="EMBL/GenBank/DDBJ databases">
        <title>Genome public.</title>
        <authorList>
            <person name="Liu C."/>
            <person name="Sun Q."/>
        </authorList>
    </citation>
    <scope>NUCLEOTIDE SEQUENCE</scope>
    <source>
        <strain evidence="10">YIM B02565</strain>
    </source>
</reference>
<dbReference type="EMBL" id="JAESWA010000024">
    <property type="protein sequence ID" value="MBL4933484.1"/>
    <property type="molecule type" value="Genomic_DNA"/>
</dbReference>
<sequence>MRILKCFFISIFITQILLISSGCSSTKEIDKRAFVACIGIDKVEQDMHRFKITLTLALPEKQIVDYLNLTAEANTLAEAIDVLKTQSSKDIDFSYAKVILFGKDLATEDLSVAMDWLMRIKEIQTIAFVVVGDPSAKFVLDKRAELQKKSGKNLLSMSSLILAFDGSGVETNYITQVYLFDFYRSMTELGVTPFLPIIKVQQDHFKINQLALLEKDKSLKIKTIFSPDETEIFNMIYNNKNHLRLNITTPQREFVIRVQNVKHNYSINSANKSHPKLQYNVKITGIIAESTTTQVPINLNSCEKLSSEVLEGQILKMLKKLQAENLDPIGFGLRYRSRNWNNSTKFKDWNNLYPSIDYEVNLKMKLESSGLVK</sequence>
<dbReference type="PROSITE" id="PS51257">
    <property type="entry name" value="PROKAR_LIPOPROTEIN"/>
    <property type="match status" value="1"/>
</dbReference>
<keyword evidence="7" id="KW-0449">Lipoprotein</keyword>
<keyword evidence="6" id="KW-0564">Palmitate</keyword>
<evidence type="ECO:0000259" key="8">
    <source>
        <dbReference type="Pfam" id="PF05504"/>
    </source>
</evidence>
<dbReference type="NCBIfam" id="TIGR02887">
    <property type="entry name" value="spore_ger_x_C"/>
    <property type="match status" value="1"/>
</dbReference>
<dbReference type="RefSeq" id="WP_202768921.1">
    <property type="nucleotide sequence ID" value="NZ_JAESWA010000024.1"/>
</dbReference>
<dbReference type="Pfam" id="PF05504">
    <property type="entry name" value="Spore_GerAC"/>
    <property type="match status" value="1"/>
</dbReference>
<protein>
    <submittedName>
        <fullName evidence="10">Ger(X)C family spore germination protein</fullName>
    </submittedName>
</protein>
<feature type="domain" description="Spore germination protein N-terminal" evidence="9">
    <location>
        <begin position="26"/>
        <end position="200"/>
    </location>
</feature>
<dbReference type="Gene3D" id="3.30.300.210">
    <property type="entry name" value="Nutrient germinant receptor protein C, domain 3"/>
    <property type="match status" value="1"/>
</dbReference>
<keyword evidence="4" id="KW-0732">Signal</keyword>
<comment type="subcellular location">
    <subcellularLocation>
        <location evidence="1">Membrane</location>
        <topology evidence="1">Lipid-anchor</topology>
    </subcellularLocation>
</comment>
<accession>A0A937FHI5</accession>
<dbReference type="PANTHER" id="PTHR35789">
    <property type="entry name" value="SPORE GERMINATION PROTEIN B3"/>
    <property type="match status" value="1"/>
</dbReference>
<keyword evidence="5" id="KW-0472">Membrane</keyword>
<evidence type="ECO:0000256" key="6">
    <source>
        <dbReference type="ARBA" id="ARBA00023139"/>
    </source>
</evidence>
<dbReference type="InterPro" id="IPR008844">
    <property type="entry name" value="Spore_GerAC-like"/>
</dbReference>
<name>A0A937FHI5_9CLOT</name>
<evidence type="ECO:0000256" key="3">
    <source>
        <dbReference type="ARBA" id="ARBA00022544"/>
    </source>
</evidence>
<dbReference type="Pfam" id="PF25198">
    <property type="entry name" value="Spore_GerAC_N"/>
    <property type="match status" value="1"/>
</dbReference>
<dbReference type="InterPro" id="IPR046953">
    <property type="entry name" value="Spore_GerAC-like_C"/>
</dbReference>
<keyword evidence="3" id="KW-0309">Germination</keyword>
<dbReference type="InterPro" id="IPR057336">
    <property type="entry name" value="GerAC_N"/>
</dbReference>